<keyword evidence="3" id="KW-1185">Reference proteome</keyword>
<evidence type="ECO:0008006" key="4">
    <source>
        <dbReference type="Google" id="ProtNLM"/>
    </source>
</evidence>
<evidence type="ECO:0000313" key="3">
    <source>
        <dbReference type="Proteomes" id="UP001174936"/>
    </source>
</evidence>
<protein>
    <recommendedName>
        <fullName evidence="4">Secreted protein</fullName>
    </recommendedName>
</protein>
<keyword evidence="1" id="KW-0732">Signal</keyword>
<feature type="chain" id="PRO_5041328446" description="Secreted protein" evidence="1">
    <location>
        <begin position="18"/>
        <end position="107"/>
    </location>
</feature>
<dbReference type="AlphaFoldDB" id="A0AA39YAL6"/>
<gene>
    <name evidence="2" type="ORF">B0T16DRAFT_125670</name>
</gene>
<comment type="caution">
    <text evidence="2">The sequence shown here is derived from an EMBL/GenBank/DDBJ whole genome shotgun (WGS) entry which is preliminary data.</text>
</comment>
<organism evidence="2 3">
    <name type="scientific">Cercophora newfieldiana</name>
    <dbReference type="NCBI Taxonomy" id="92897"/>
    <lineage>
        <taxon>Eukaryota</taxon>
        <taxon>Fungi</taxon>
        <taxon>Dikarya</taxon>
        <taxon>Ascomycota</taxon>
        <taxon>Pezizomycotina</taxon>
        <taxon>Sordariomycetes</taxon>
        <taxon>Sordariomycetidae</taxon>
        <taxon>Sordariales</taxon>
        <taxon>Lasiosphaeriaceae</taxon>
        <taxon>Cercophora</taxon>
    </lineage>
</organism>
<name>A0AA39YAL6_9PEZI</name>
<dbReference type="EMBL" id="JAULSV010000003">
    <property type="protein sequence ID" value="KAK0649094.1"/>
    <property type="molecule type" value="Genomic_DNA"/>
</dbReference>
<sequence length="107" mass="11785">MLLALAELVMPLLPVVPLDTLGRAIPLELRDSVPLCVTSGELFGFSASFQANVSTTEERRQGSGSASRLVLALCVYASLAGLDRTTRWRANIYPRKHPYLQTRRKGK</sequence>
<evidence type="ECO:0000313" key="2">
    <source>
        <dbReference type="EMBL" id="KAK0649094.1"/>
    </source>
</evidence>
<evidence type="ECO:0000256" key="1">
    <source>
        <dbReference type="SAM" id="SignalP"/>
    </source>
</evidence>
<feature type="signal peptide" evidence="1">
    <location>
        <begin position="1"/>
        <end position="17"/>
    </location>
</feature>
<accession>A0AA39YAL6</accession>
<proteinExistence type="predicted"/>
<dbReference type="Proteomes" id="UP001174936">
    <property type="component" value="Unassembled WGS sequence"/>
</dbReference>
<reference evidence="2" key="1">
    <citation type="submission" date="2023-06" db="EMBL/GenBank/DDBJ databases">
        <title>Genome-scale phylogeny and comparative genomics of the fungal order Sordariales.</title>
        <authorList>
            <consortium name="Lawrence Berkeley National Laboratory"/>
            <person name="Hensen N."/>
            <person name="Bonometti L."/>
            <person name="Westerberg I."/>
            <person name="Brannstrom I.O."/>
            <person name="Guillou S."/>
            <person name="Cros-Aarteil S."/>
            <person name="Calhoun S."/>
            <person name="Haridas S."/>
            <person name="Kuo A."/>
            <person name="Mondo S."/>
            <person name="Pangilinan J."/>
            <person name="Riley R."/>
            <person name="Labutti K."/>
            <person name="Andreopoulos B."/>
            <person name="Lipzen A."/>
            <person name="Chen C."/>
            <person name="Yanf M."/>
            <person name="Daum C."/>
            <person name="Ng V."/>
            <person name="Clum A."/>
            <person name="Steindorff A."/>
            <person name="Ohm R."/>
            <person name="Martin F."/>
            <person name="Silar P."/>
            <person name="Natvig D."/>
            <person name="Lalanne C."/>
            <person name="Gautier V."/>
            <person name="Ament-Velasquez S.L."/>
            <person name="Kruys A."/>
            <person name="Hutchinson M.I."/>
            <person name="Powell A.J."/>
            <person name="Barry K."/>
            <person name="Miller A.N."/>
            <person name="Grigoriev I.V."/>
            <person name="Debuchy R."/>
            <person name="Gladieux P."/>
            <person name="Thoren M.H."/>
            <person name="Johannesson H."/>
        </authorList>
    </citation>
    <scope>NUCLEOTIDE SEQUENCE</scope>
    <source>
        <strain evidence="2">SMH2532-1</strain>
    </source>
</reference>